<comment type="caution">
    <text evidence="1">The sequence shown here is derived from an EMBL/GenBank/DDBJ whole genome shotgun (WGS) entry which is preliminary data.</text>
</comment>
<dbReference type="Proteomes" id="UP001151760">
    <property type="component" value="Unassembled WGS sequence"/>
</dbReference>
<evidence type="ECO:0000313" key="2">
    <source>
        <dbReference type="Proteomes" id="UP001151760"/>
    </source>
</evidence>
<proteinExistence type="predicted"/>
<dbReference type="EMBL" id="BQNB010014066">
    <property type="protein sequence ID" value="GJT23576.1"/>
    <property type="molecule type" value="Genomic_DNA"/>
</dbReference>
<name>A0ABQ5C956_9ASTR</name>
<dbReference type="InterPro" id="IPR027433">
    <property type="entry name" value="Lipoxygenase_dom_3"/>
</dbReference>
<accession>A0ABQ5C956</accession>
<evidence type="ECO:0000313" key="1">
    <source>
        <dbReference type="EMBL" id="GJT23576.1"/>
    </source>
</evidence>
<reference evidence="1" key="1">
    <citation type="journal article" date="2022" name="Int. J. Mol. Sci.">
        <title>Draft Genome of Tanacetum Coccineum: Genomic Comparison of Closely Related Tanacetum-Family Plants.</title>
        <authorList>
            <person name="Yamashiro T."/>
            <person name="Shiraishi A."/>
            <person name="Nakayama K."/>
            <person name="Satake H."/>
        </authorList>
    </citation>
    <scope>NUCLEOTIDE SEQUENCE</scope>
</reference>
<protein>
    <submittedName>
        <fullName evidence="1">Zinc finger, CCHC-type containing protein</fullName>
    </submittedName>
</protein>
<dbReference type="SUPFAM" id="SSF48484">
    <property type="entry name" value="Lipoxigenase"/>
    <property type="match status" value="1"/>
</dbReference>
<sequence>MYQMIVSRPENEIIPFAHNIALLSDEIYKNESVRDQPLSISMWNPCADNICYGGIGVDAGGKTTAPQAFSVKHLINVLFYLVFGLASLEELKSVQSSLLGTQIAVNINSKGMSTPRKFKDKYVGKFVPELGALIHEKNSDPTQFIDFKDIGDKFGWIGDVEFCRQTLAGLNPLKGNVIMLEGSISTWEELTTTIPAQSCPPRRTAKLCNNILMFQQHHGESLSEA</sequence>
<organism evidence="1 2">
    <name type="scientific">Tanacetum coccineum</name>
    <dbReference type="NCBI Taxonomy" id="301880"/>
    <lineage>
        <taxon>Eukaryota</taxon>
        <taxon>Viridiplantae</taxon>
        <taxon>Streptophyta</taxon>
        <taxon>Embryophyta</taxon>
        <taxon>Tracheophyta</taxon>
        <taxon>Spermatophyta</taxon>
        <taxon>Magnoliopsida</taxon>
        <taxon>eudicotyledons</taxon>
        <taxon>Gunneridae</taxon>
        <taxon>Pentapetalae</taxon>
        <taxon>asterids</taxon>
        <taxon>campanulids</taxon>
        <taxon>Asterales</taxon>
        <taxon>Asteraceae</taxon>
        <taxon>Asteroideae</taxon>
        <taxon>Anthemideae</taxon>
        <taxon>Anthemidinae</taxon>
        <taxon>Tanacetum</taxon>
    </lineage>
</organism>
<dbReference type="InterPro" id="IPR036226">
    <property type="entry name" value="LipOase_C_sf"/>
</dbReference>
<gene>
    <name evidence="1" type="ORF">Tco_0893513</name>
</gene>
<dbReference type="Gene3D" id="4.10.372.10">
    <property type="entry name" value="Lipoxygenase-1, Domain 3"/>
    <property type="match status" value="1"/>
</dbReference>
<keyword evidence="2" id="KW-1185">Reference proteome</keyword>
<reference evidence="1" key="2">
    <citation type="submission" date="2022-01" db="EMBL/GenBank/DDBJ databases">
        <authorList>
            <person name="Yamashiro T."/>
            <person name="Shiraishi A."/>
            <person name="Satake H."/>
            <person name="Nakayama K."/>
        </authorList>
    </citation>
    <scope>NUCLEOTIDE SEQUENCE</scope>
</reference>